<protein>
    <submittedName>
        <fullName evidence="6">Winged helix-turn-helix transcriptional regulator</fullName>
    </submittedName>
</protein>
<keyword evidence="7" id="KW-1185">Reference proteome</keyword>
<dbReference type="PANTHER" id="PTHR46577:SF1">
    <property type="entry name" value="HTH-TYPE TRANSCRIPTIONAL REGULATORY PROTEIN GABR"/>
    <property type="match status" value="1"/>
</dbReference>
<dbReference type="SMART" id="SM00345">
    <property type="entry name" value="HTH_GNTR"/>
    <property type="match status" value="1"/>
</dbReference>
<evidence type="ECO:0000313" key="7">
    <source>
        <dbReference type="Proteomes" id="UP000320888"/>
    </source>
</evidence>
<dbReference type="RefSeq" id="WP_143945240.1">
    <property type="nucleotide sequence ID" value="NZ_VKLS01000270.1"/>
</dbReference>
<keyword evidence="4" id="KW-0804">Transcription</keyword>
<dbReference type="Gene3D" id="1.10.10.10">
    <property type="entry name" value="Winged helix-like DNA-binding domain superfamily/Winged helix DNA-binding domain"/>
    <property type="match status" value="1"/>
</dbReference>
<dbReference type="AlphaFoldDB" id="A0A553Z5B0"/>
<gene>
    <name evidence="6" type="ORF">FNZ23_19690</name>
</gene>
<dbReference type="CDD" id="cd07377">
    <property type="entry name" value="WHTH_GntR"/>
    <property type="match status" value="1"/>
</dbReference>
<feature type="non-terminal residue" evidence="6">
    <location>
        <position position="98"/>
    </location>
</feature>
<dbReference type="SUPFAM" id="SSF46785">
    <property type="entry name" value="Winged helix' DNA-binding domain"/>
    <property type="match status" value="1"/>
</dbReference>
<dbReference type="InterPro" id="IPR000524">
    <property type="entry name" value="Tscrpt_reg_HTH_GntR"/>
</dbReference>
<dbReference type="GO" id="GO:0003700">
    <property type="term" value="F:DNA-binding transcription factor activity"/>
    <property type="evidence" value="ECO:0007669"/>
    <property type="project" value="InterPro"/>
</dbReference>
<dbReference type="Proteomes" id="UP000320888">
    <property type="component" value="Unassembled WGS sequence"/>
</dbReference>
<dbReference type="InterPro" id="IPR036388">
    <property type="entry name" value="WH-like_DNA-bd_sf"/>
</dbReference>
<evidence type="ECO:0000256" key="3">
    <source>
        <dbReference type="ARBA" id="ARBA00023125"/>
    </source>
</evidence>
<feature type="domain" description="HTH gntR-type" evidence="5">
    <location>
        <begin position="24"/>
        <end position="92"/>
    </location>
</feature>
<proteinExistence type="predicted"/>
<sequence>MDNSWATSWDAFGRDLHLDLAGPGGLRICLMRALREAARTGRLAPGTRLPSSRTLAADLGIARNTVAEAYADLVAEGWLSARQGSGTRIADRTPGTPD</sequence>
<dbReference type="Pfam" id="PF00392">
    <property type="entry name" value="GntR"/>
    <property type="match status" value="1"/>
</dbReference>
<dbReference type="GO" id="GO:0003677">
    <property type="term" value="F:DNA binding"/>
    <property type="evidence" value="ECO:0007669"/>
    <property type="project" value="UniProtKB-KW"/>
</dbReference>
<evidence type="ECO:0000256" key="2">
    <source>
        <dbReference type="ARBA" id="ARBA00023015"/>
    </source>
</evidence>
<organism evidence="6 7">
    <name type="scientific">Streptomyces benahoarensis</name>
    <dbReference type="NCBI Taxonomy" id="2595054"/>
    <lineage>
        <taxon>Bacteria</taxon>
        <taxon>Bacillati</taxon>
        <taxon>Actinomycetota</taxon>
        <taxon>Actinomycetes</taxon>
        <taxon>Kitasatosporales</taxon>
        <taxon>Streptomycetaceae</taxon>
        <taxon>Streptomyces</taxon>
    </lineage>
</organism>
<dbReference type="EMBL" id="VKLS01000270">
    <property type="protein sequence ID" value="TSB36634.1"/>
    <property type="molecule type" value="Genomic_DNA"/>
</dbReference>
<evidence type="ECO:0000313" key="6">
    <source>
        <dbReference type="EMBL" id="TSB36634.1"/>
    </source>
</evidence>
<reference evidence="6 7" key="1">
    <citation type="submission" date="2019-07" db="EMBL/GenBank/DDBJ databases">
        <title>Draft genome for Streptomyces benahoarensis MZ03-48.</title>
        <authorList>
            <person name="Gonzalez-Pimentel J.L."/>
        </authorList>
    </citation>
    <scope>NUCLEOTIDE SEQUENCE [LARGE SCALE GENOMIC DNA]</scope>
    <source>
        <strain evidence="6 7">MZ03-48</strain>
    </source>
</reference>
<keyword evidence="1" id="KW-0663">Pyridoxal phosphate</keyword>
<dbReference type="PRINTS" id="PR00035">
    <property type="entry name" value="HTHGNTR"/>
</dbReference>
<dbReference type="PROSITE" id="PS50949">
    <property type="entry name" value="HTH_GNTR"/>
    <property type="match status" value="1"/>
</dbReference>
<evidence type="ECO:0000259" key="5">
    <source>
        <dbReference type="PROSITE" id="PS50949"/>
    </source>
</evidence>
<keyword evidence="3" id="KW-0238">DNA-binding</keyword>
<dbReference type="PANTHER" id="PTHR46577">
    <property type="entry name" value="HTH-TYPE TRANSCRIPTIONAL REGULATORY PROTEIN GABR"/>
    <property type="match status" value="1"/>
</dbReference>
<accession>A0A553Z5B0</accession>
<evidence type="ECO:0000256" key="4">
    <source>
        <dbReference type="ARBA" id="ARBA00023163"/>
    </source>
</evidence>
<evidence type="ECO:0000256" key="1">
    <source>
        <dbReference type="ARBA" id="ARBA00022898"/>
    </source>
</evidence>
<name>A0A553Z5B0_9ACTN</name>
<keyword evidence="2" id="KW-0805">Transcription regulation</keyword>
<dbReference type="InterPro" id="IPR051446">
    <property type="entry name" value="HTH_trans_reg/aminotransferase"/>
</dbReference>
<dbReference type="InterPro" id="IPR036390">
    <property type="entry name" value="WH_DNA-bd_sf"/>
</dbReference>
<comment type="caution">
    <text evidence="6">The sequence shown here is derived from an EMBL/GenBank/DDBJ whole genome shotgun (WGS) entry which is preliminary data.</text>
</comment>